<gene>
    <name evidence="2" type="ORF">WMO43_11940</name>
</gene>
<dbReference type="InterPro" id="IPR004223">
    <property type="entry name" value="VitB12-dep_Met_synth_activ_dom"/>
</dbReference>
<evidence type="ECO:0000313" key="3">
    <source>
        <dbReference type="Proteomes" id="UP001454489"/>
    </source>
</evidence>
<dbReference type="Proteomes" id="UP001454489">
    <property type="component" value="Unassembled WGS sequence"/>
</dbReference>
<dbReference type="SUPFAM" id="SSF56507">
    <property type="entry name" value="Methionine synthase activation domain-like"/>
    <property type="match status" value="1"/>
</dbReference>
<protein>
    <submittedName>
        <fullName evidence="2">Vitamin B12 dependent-methionine synthase activation domain-containing protein</fullName>
    </submittedName>
</protein>
<evidence type="ECO:0000313" key="2">
    <source>
        <dbReference type="EMBL" id="MEQ2558572.1"/>
    </source>
</evidence>
<sequence length="213" mass="24164">MINKKEVERYLGYGKNNPDERTTELIEECIRQIEKIAQPRSIYRIFDLKLKEDQIEAAGMKMQSRNLAKNLRGCEKIVFFAATLGNEPDILMNRYSRLQISKAAVLQAVGAAAIEDYCNQCQKKIEEQAAAEGFYVRSRYSPGYGDLSLTYQAEFLRVLEATKKIGIVLSEGGVMIPEKSVTAVMGLSREQTKCHIEGCESCRNKNCAYRRQD</sequence>
<dbReference type="RefSeq" id="WP_353531362.1">
    <property type="nucleotide sequence ID" value="NZ_JBBMEX010000014.1"/>
</dbReference>
<keyword evidence="3" id="KW-1185">Reference proteome</keyword>
<dbReference type="InterPro" id="IPR017342">
    <property type="entry name" value="S-AdoMet-dep_Met_synth_prd"/>
</dbReference>
<dbReference type="Gene3D" id="3.40.109.40">
    <property type="match status" value="1"/>
</dbReference>
<dbReference type="InterPro" id="IPR037010">
    <property type="entry name" value="VitB12-dep_Met_synth_activ_sf"/>
</dbReference>
<evidence type="ECO:0000259" key="1">
    <source>
        <dbReference type="Pfam" id="PF02965"/>
    </source>
</evidence>
<name>A0ABV1HGX0_9FIRM</name>
<reference evidence="2 3" key="1">
    <citation type="submission" date="2024-03" db="EMBL/GenBank/DDBJ databases">
        <title>Human intestinal bacterial collection.</title>
        <authorList>
            <person name="Pauvert C."/>
            <person name="Hitch T.C.A."/>
            <person name="Clavel T."/>
        </authorList>
    </citation>
    <scope>NUCLEOTIDE SEQUENCE [LARGE SCALE GENOMIC DNA]</scope>
    <source>
        <strain evidence="2 3">CLA-AA-H185</strain>
    </source>
</reference>
<dbReference type="EMBL" id="JBBMEX010000014">
    <property type="protein sequence ID" value="MEQ2558572.1"/>
    <property type="molecule type" value="Genomic_DNA"/>
</dbReference>
<comment type="caution">
    <text evidence="2">The sequence shown here is derived from an EMBL/GenBank/DDBJ whole genome shotgun (WGS) entry which is preliminary data.</text>
</comment>
<accession>A0ABV1HGX0</accession>
<feature type="domain" description="AdoMet activation" evidence="1">
    <location>
        <begin position="122"/>
        <end position="193"/>
    </location>
</feature>
<dbReference type="Pfam" id="PF02965">
    <property type="entry name" value="Met_synt_B12"/>
    <property type="match status" value="1"/>
</dbReference>
<proteinExistence type="predicted"/>
<dbReference type="PIRSF" id="PIRSF037984">
    <property type="entry name" value="Met_synth_TM0269_prd"/>
    <property type="match status" value="1"/>
</dbReference>
<organism evidence="2 3">
    <name type="scientific">Maccoyibacter intestinihominis</name>
    <dbReference type="NCBI Taxonomy" id="3133499"/>
    <lineage>
        <taxon>Bacteria</taxon>
        <taxon>Bacillati</taxon>
        <taxon>Bacillota</taxon>
        <taxon>Clostridia</taxon>
        <taxon>Lachnospirales</taxon>
        <taxon>Lachnospiraceae</taxon>
        <taxon>Maccoyibacter</taxon>
    </lineage>
</organism>